<organism evidence="8 9">
    <name type="scientific">Linum trigynum</name>
    <dbReference type="NCBI Taxonomy" id="586398"/>
    <lineage>
        <taxon>Eukaryota</taxon>
        <taxon>Viridiplantae</taxon>
        <taxon>Streptophyta</taxon>
        <taxon>Embryophyta</taxon>
        <taxon>Tracheophyta</taxon>
        <taxon>Spermatophyta</taxon>
        <taxon>Magnoliopsida</taxon>
        <taxon>eudicotyledons</taxon>
        <taxon>Gunneridae</taxon>
        <taxon>Pentapetalae</taxon>
        <taxon>rosids</taxon>
        <taxon>fabids</taxon>
        <taxon>Malpighiales</taxon>
        <taxon>Linaceae</taxon>
        <taxon>Linum</taxon>
    </lineage>
</organism>
<feature type="region of interest" description="Disordered" evidence="6">
    <location>
        <begin position="1"/>
        <end position="41"/>
    </location>
</feature>
<keyword evidence="9" id="KW-1185">Reference proteome</keyword>
<comment type="subcellular location">
    <subcellularLocation>
        <location evidence="1">Membrane</location>
        <topology evidence="1">Multi-pass membrane protein</topology>
    </subcellularLocation>
</comment>
<dbReference type="InterPro" id="IPR036259">
    <property type="entry name" value="MFS_trans_sf"/>
</dbReference>
<evidence type="ECO:0000256" key="1">
    <source>
        <dbReference type="ARBA" id="ARBA00004141"/>
    </source>
</evidence>
<dbReference type="PANTHER" id="PTHR11654">
    <property type="entry name" value="OLIGOPEPTIDE TRANSPORTER-RELATED"/>
    <property type="match status" value="1"/>
</dbReference>
<evidence type="ECO:0000313" key="9">
    <source>
        <dbReference type="Proteomes" id="UP001497516"/>
    </source>
</evidence>
<protein>
    <recommendedName>
        <fullName evidence="10">NPF family transporter</fullName>
    </recommendedName>
</protein>
<keyword evidence="5 7" id="KW-0472">Membrane</keyword>
<sequence length="617" mass="68176">MLKQPLSDRRTVEQKMELQENDGEEGSSYPSQQLVDKGIGDGSSSKSLGGFRTMPFIFATEIGERFSYIGFHSNLITYLTQQLNLPLVSASNIITNFNGTTNFTPLIGALIADSFAGNFWTLIVGILIFQLGMISVTTTAVVKSLHPPPCPSQVDCKQPSVTQMGSLYFSLFLIACGLGGIRPCVVTFAADQLDMKKKPGSPREDKSSGWNLFNWYYIMDGLARLAAFTVVVYVQDNIGWGWGLGLPTIAMAVSIGIFFFGSPWYNRVKPKGSPMIRLAQVIVAAVKKRTFDVPNNSELLYRNDELDAAISVHGRLLHTSQFKWLDKAATVKPGELSNGNPPNPWKLATVHRVEELKAFIRILPIWAASILLVMATSHNHSFLIQQGRTMDRHLWSSFQIPPASLSVFSIFTLVIGLIAYERLFVPIIKHFTGNPSGLTALQRLGVGLCFHVLQTAVSALVEIKRKAVAAEYGLLDHPEATIPMTVFWLVPQLSLQGVAEVFTNVGQLEFMYEQAPESMKSIAVGLNWIGSSVGDYLGSTLVLLVHKYSGEEHNWLPDRNLNRGRLDYYYWLISAIQVGNLVYFSICAASFTSNPAAKAAEEDGDRTRDEQLVTHLA</sequence>
<feature type="transmembrane region" description="Helical" evidence="7">
    <location>
        <begin position="167"/>
        <end position="191"/>
    </location>
</feature>
<reference evidence="8 9" key="1">
    <citation type="submission" date="2024-04" db="EMBL/GenBank/DDBJ databases">
        <authorList>
            <person name="Fracassetti M."/>
        </authorList>
    </citation>
    <scope>NUCLEOTIDE SEQUENCE [LARGE SCALE GENOMIC DNA]</scope>
</reference>
<accession>A0AAV2C8Y0</accession>
<feature type="transmembrane region" description="Helical" evidence="7">
    <location>
        <begin position="212"/>
        <end position="234"/>
    </location>
</feature>
<comment type="similarity">
    <text evidence="2">Belongs to the major facilitator superfamily. Proton-dependent oligopeptide transporter (POT/PTR) (TC 2.A.17) family.</text>
</comment>
<dbReference type="GO" id="GO:0022857">
    <property type="term" value="F:transmembrane transporter activity"/>
    <property type="evidence" value="ECO:0007669"/>
    <property type="project" value="InterPro"/>
</dbReference>
<feature type="compositionally biased region" description="Basic and acidic residues" evidence="6">
    <location>
        <begin position="1"/>
        <end position="18"/>
    </location>
</feature>
<proteinExistence type="inferred from homology"/>
<dbReference type="Gene3D" id="1.20.1250.20">
    <property type="entry name" value="MFS general substrate transporter like domains"/>
    <property type="match status" value="1"/>
</dbReference>
<feature type="transmembrane region" description="Helical" evidence="7">
    <location>
        <begin position="568"/>
        <end position="586"/>
    </location>
</feature>
<feature type="transmembrane region" description="Helical" evidence="7">
    <location>
        <begin position="240"/>
        <end position="261"/>
    </location>
</feature>
<keyword evidence="4 7" id="KW-1133">Transmembrane helix</keyword>
<evidence type="ECO:0000256" key="7">
    <source>
        <dbReference type="SAM" id="Phobius"/>
    </source>
</evidence>
<feature type="transmembrane region" description="Helical" evidence="7">
    <location>
        <begin position="398"/>
        <end position="420"/>
    </location>
</feature>
<evidence type="ECO:0000256" key="6">
    <source>
        <dbReference type="SAM" id="MobiDB-lite"/>
    </source>
</evidence>
<evidence type="ECO:0000256" key="4">
    <source>
        <dbReference type="ARBA" id="ARBA00022989"/>
    </source>
</evidence>
<feature type="transmembrane region" description="Helical" evidence="7">
    <location>
        <begin position="358"/>
        <end position="378"/>
    </location>
</feature>
<evidence type="ECO:0000313" key="8">
    <source>
        <dbReference type="EMBL" id="CAL1352830.1"/>
    </source>
</evidence>
<dbReference type="Pfam" id="PF00854">
    <property type="entry name" value="PTR2"/>
    <property type="match status" value="1"/>
</dbReference>
<dbReference type="Proteomes" id="UP001497516">
    <property type="component" value="Chromosome 1"/>
</dbReference>
<evidence type="ECO:0008006" key="10">
    <source>
        <dbReference type="Google" id="ProtNLM"/>
    </source>
</evidence>
<dbReference type="GO" id="GO:0016020">
    <property type="term" value="C:membrane"/>
    <property type="evidence" value="ECO:0007669"/>
    <property type="project" value="UniProtKB-SubCell"/>
</dbReference>
<dbReference type="InterPro" id="IPR000109">
    <property type="entry name" value="POT_fam"/>
</dbReference>
<evidence type="ECO:0000256" key="2">
    <source>
        <dbReference type="ARBA" id="ARBA00005982"/>
    </source>
</evidence>
<dbReference type="SUPFAM" id="SSF103473">
    <property type="entry name" value="MFS general substrate transporter"/>
    <property type="match status" value="1"/>
</dbReference>
<evidence type="ECO:0000256" key="5">
    <source>
        <dbReference type="ARBA" id="ARBA00023136"/>
    </source>
</evidence>
<dbReference type="EMBL" id="OZ034813">
    <property type="protein sequence ID" value="CAL1352830.1"/>
    <property type="molecule type" value="Genomic_DNA"/>
</dbReference>
<name>A0AAV2C8Y0_9ROSI</name>
<keyword evidence="3 7" id="KW-0812">Transmembrane</keyword>
<feature type="transmembrane region" description="Helical" evidence="7">
    <location>
        <begin position="119"/>
        <end position="142"/>
    </location>
</feature>
<evidence type="ECO:0000256" key="3">
    <source>
        <dbReference type="ARBA" id="ARBA00022692"/>
    </source>
</evidence>
<dbReference type="AlphaFoldDB" id="A0AAV2C8Y0"/>
<gene>
    <name evidence="8" type="ORF">LTRI10_LOCUS769</name>
</gene>